<feature type="transmembrane region" description="Helical" evidence="1">
    <location>
        <begin position="282"/>
        <end position="304"/>
    </location>
</feature>
<keyword evidence="1" id="KW-0472">Membrane</keyword>
<dbReference type="EMBL" id="VRZA01000007">
    <property type="protein sequence ID" value="TXS90857.1"/>
    <property type="molecule type" value="Genomic_DNA"/>
</dbReference>
<keyword evidence="3" id="KW-1185">Reference proteome</keyword>
<reference evidence="2 3" key="1">
    <citation type="submission" date="2019-08" db="EMBL/GenBank/DDBJ databases">
        <title>Parahaliea maris sp. nov., isolated from the surface seawater.</title>
        <authorList>
            <person name="Liu Y."/>
        </authorList>
    </citation>
    <scope>NUCLEOTIDE SEQUENCE [LARGE SCALE GENOMIC DNA]</scope>
    <source>
        <strain evidence="2 3">HSLHS9</strain>
    </source>
</reference>
<feature type="transmembrane region" description="Helical" evidence="1">
    <location>
        <begin position="324"/>
        <end position="340"/>
    </location>
</feature>
<proteinExistence type="predicted"/>
<sequence length="367" mass="41552">MLLVNLRIRKITAVLLASFVAFGAVAYLTDFLAGTDAKNYFFRATDESYSPYEHFLWKSSLENLSALQYGDVLYPYVVRAVFGGSPGLISSLLPVFLYLFLVLSTFYFARQMRSSGRISRRGSNLALTLCLLSPSLLYFSNIFHKEALCAALTLIAATAWVRKSILLFGASLILLLVLRPYSPAAILIALYVLTYRRIYLQVFWMLLIPQFIIFWPGLIDFLESTGIMMIFTAMAPNPFDVENWRLIDRSITIQLPAAFLLEGLVLSLIVLVGVYAIVKYRLLFLINVYLAIVFLLIYTGVVMFDAFSHDSIIERIAVPRKRVFMIPILYFAFVSTLEQLRTKKRMSSYPSSINIPSTAVSDSKMIS</sequence>
<keyword evidence="1" id="KW-1133">Transmembrane helix</keyword>
<dbReference type="RefSeq" id="WP_148069855.1">
    <property type="nucleotide sequence ID" value="NZ_VRZA01000007.1"/>
</dbReference>
<evidence type="ECO:0000313" key="3">
    <source>
        <dbReference type="Proteomes" id="UP000321039"/>
    </source>
</evidence>
<feature type="transmembrane region" description="Helical" evidence="1">
    <location>
        <begin position="121"/>
        <end position="140"/>
    </location>
</feature>
<feature type="transmembrane region" description="Helical" evidence="1">
    <location>
        <begin position="198"/>
        <end position="219"/>
    </location>
</feature>
<feature type="transmembrane region" description="Helical" evidence="1">
    <location>
        <begin position="88"/>
        <end position="109"/>
    </location>
</feature>
<comment type="caution">
    <text evidence="2">The sequence shown here is derived from an EMBL/GenBank/DDBJ whole genome shotgun (WGS) entry which is preliminary data.</text>
</comment>
<name>A0A5C8ZTS2_9GAMM</name>
<feature type="transmembrane region" description="Helical" evidence="1">
    <location>
        <begin position="253"/>
        <end position="275"/>
    </location>
</feature>
<gene>
    <name evidence="2" type="ORF">FV139_17970</name>
</gene>
<evidence type="ECO:0000313" key="2">
    <source>
        <dbReference type="EMBL" id="TXS90857.1"/>
    </source>
</evidence>
<organism evidence="2 3">
    <name type="scientific">Parahaliea maris</name>
    <dbReference type="NCBI Taxonomy" id="2716870"/>
    <lineage>
        <taxon>Bacteria</taxon>
        <taxon>Pseudomonadati</taxon>
        <taxon>Pseudomonadota</taxon>
        <taxon>Gammaproteobacteria</taxon>
        <taxon>Cellvibrionales</taxon>
        <taxon>Halieaceae</taxon>
        <taxon>Parahaliea</taxon>
    </lineage>
</organism>
<dbReference type="AlphaFoldDB" id="A0A5C8ZTS2"/>
<accession>A0A5C8ZTS2</accession>
<protein>
    <submittedName>
        <fullName evidence="2">Uncharacterized protein</fullName>
    </submittedName>
</protein>
<evidence type="ECO:0000256" key="1">
    <source>
        <dbReference type="SAM" id="Phobius"/>
    </source>
</evidence>
<dbReference type="Proteomes" id="UP000321039">
    <property type="component" value="Unassembled WGS sequence"/>
</dbReference>
<keyword evidence="1" id="KW-0812">Transmembrane</keyword>